<dbReference type="Gene3D" id="3.40.190.290">
    <property type="match status" value="1"/>
</dbReference>
<evidence type="ECO:0000313" key="6">
    <source>
        <dbReference type="EMBL" id="MCL6284630.1"/>
    </source>
</evidence>
<evidence type="ECO:0000313" key="7">
    <source>
        <dbReference type="Proteomes" id="UP001203880"/>
    </source>
</evidence>
<feature type="domain" description="HTH lysR-type" evidence="5">
    <location>
        <begin position="1"/>
        <end position="58"/>
    </location>
</feature>
<dbReference type="Pfam" id="PF03466">
    <property type="entry name" value="LysR_substrate"/>
    <property type="match status" value="1"/>
</dbReference>
<dbReference type="Pfam" id="PF00126">
    <property type="entry name" value="HTH_1"/>
    <property type="match status" value="1"/>
</dbReference>
<dbReference type="SUPFAM" id="SSF46785">
    <property type="entry name" value="Winged helix' DNA-binding domain"/>
    <property type="match status" value="1"/>
</dbReference>
<evidence type="ECO:0000256" key="4">
    <source>
        <dbReference type="ARBA" id="ARBA00023163"/>
    </source>
</evidence>
<dbReference type="EMBL" id="JAMFMB010000017">
    <property type="protein sequence ID" value="MCL6284630.1"/>
    <property type="molecule type" value="Genomic_DNA"/>
</dbReference>
<name>A0ABT0Q490_9RHOB</name>
<evidence type="ECO:0000256" key="3">
    <source>
        <dbReference type="ARBA" id="ARBA00023125"/>
    </source>
</evidence>
<dbReference type="InterPro" id="IPR036388">
    <property type="entry name" value="WH-like_DNA-bd_sf"/>
</dbReference>
<reference evidence="6" key="1">
    <citation type="submission" date="2022-05" db="EMBL/GenBank/DDBJ databases">
        <authorList>
            <person name="Park J.-S."/>
        </authorList>
    </citation>
    <scope>NUCLEOTIDE SEQUENCE</scope>
    <source>
        <strain evidence="6">2012CJ41-6</strain>
    </source>
</reference>
<accession>A0ABT0Q490</accession>
<comment type="caution">
    <text evidence="6">The sequence shown here is derived from an EMBL/GenBank/DDBJ whole genome shotgun (WGS) entry which is preliminary data.</text>
</comment>
<dbReference type="Gene3D" id="1.10.10.10">
    <property type="entry name" value="Winged helix-like DNA-binding domain superfamily/Winged helix DNA-binding domain"/>
    <property type="match status" value="1"/>
</dbReference>
<sequence>MDTDGLRLFVLAAEKLNISAAGRELGLAPAVASAKLAKLETVLSADLLHRSTRKVSLSLEGSEFLPFAREMLAQEDAGRAALGLRQPQATGTLRFTAPSSFAQLYIAPHLPEFLAAHPGVSLDLRLSDKPFDLIEGSFDLALRNSALEDTSLKGRKLADDRRILCAAPAYLAQHGTPQLPDDLKAHQLVAFGTRAPRALVGPQGQEGTFDPRAAACRLIVDDGSSQKQATLAGAGISVNSLWSVHEEIAQGTLLRVLPDYEVADRSVLWLVYPKANVLSAKVRVFMDFLLDRIGKAPVWEPRE</sequence>
<keyword evidence="4" id="KW-0804">Transcription</keyword>
<dbReference type="CDD" id="cd08422">
    <property type="entry name" value="PBP2_CrgA_like"/>
    <property type="match status" value="1"/>
</dbReference>
<dbReference type="PANTHER" id="PTHR30537:SF5">
    <property type="entry name" value="HTH-TYPE TRANSCRIPTIONAL ACTIVATOR TTDR-RELATED"/>
    <property type="match status" value="1"/>
</dbReference>
<dbReference type="InterPro" id="IPR036390">
    <property type="entry name" value="WH_DNA-bd_sf"/>
</dbReference>
<dbReference type="PROSITE" id="PS50931">
    <property type="entry name" value="HTH_LYSR"/>
    <property type="match status" value="1"/>
</dbReference>
<keyword evidence="2" id="KW-0805">Transcription regulation</keyword>
<dbReference type="InterPro" id="IPR058163">
    <property type="entry name" value="LysR-type_TF_proteobact-type"/>
</dbReference>
<dbReference type="InterPro" id="IPR000847">
    <property type="entry name" value="LysR_HTH_N"/>
</dbReference>
<dbReference type="SUPFAM" id="SSF53850">
    <property type="entry name" value="Periplasmic binding protein-like II"/>
    <property type="match status" value="1"/>
</dbReference>
<dbReference type="Proteomes" id="UP001203880">
    <property type="component" value="Unassembled WGS sequence"/>
</dbReference>
<dbReference type="InterPro" id="IPR005119">
    <property type="entry name" value="LysR_subst-bd"/>
</dbReference>
<evidence type="ECO:0000256" key="1">
    <source>
        <dbReference type="ARBA" id="ARBA00009437"/>
    </source>
</evidence>
<gene>
    <name evidence="6" type="ORF">M3P21_13925</name>
</gene>
<evidence type="ECO:0000256" key="2">
    <source>
        <dbReference type="ARBA" id="ARBA00023015"/>
    </source>
</evidence>
<comment type="similarity">
    <text evidence="1">Belongs to the LysR transcriptional regulatory family.</text>
</comment>
<protein>
    <submittedName>
        <fullName evidence="6">LysR substrate-binding domain-containing protein</fullName>
    </submittedName>
</protein>
<dbReference type="PANTHER" id="PTHR30537">
    <property type="entry name" value="HTH-TYPE TRANSCRIPTIONAL REGULATOR"/>
    <property type="match status" value="1"/>
</dbReference>
<dbReference type="RefSeq" id="WP_249710731.1">
    <property type="nucleotide sequence ID" value="NZ_JAMFMB010000017.1"/>
</dbReference>
<keyword evidence="7" id="KW-1185">Reference proteome</keyword>
<keyword evidence="3" id="KW-0238">DNA-binding</keyword>
<proteinExistence type="inferred from homology"/>
<organism evidence="6 7">
    <name type="scientific">Ruegeria spongiae</name>
    <dbReference type="NCBI Taxonomy" id="2942209"/>
    <lineage>
        <taxon>Bacteria</taxon>
        <taxon>Pseudomonadati</taxon>
        <taxon>Pseudomonadota</taxon>
        <taxon>Alphaproteobacteria</taxon>
        <taxon>Rhodobacterales</taxon>
        <taxon>Roseobacteraceae</taxon>
        <taxon>Ruegeria</taxon>
    </lineage>
</organism>
<evidence type="ECO:0000259" key="5">
    <source>
        <dbReference type="PROSITE" id="PS50931"/>
    </source>
</evidence>